<evidence type="ECO:0000313" key="1">
    <source>
        <dbReference type="EMBL" id="CEG35394.1"/>
    </source>
</evidence>
<sequence length="107" mass="12223">MATTNLKNTVALYYPAIATKHVLGNERKQSSANLLRIHPTFTQGILDAAPGIITLCCSLRIKKKLFKEVQMSMVLAMHQTEQQYFTLALETTLNYTEYHCENRYRGL</sequence>
<dbReference type="RefSeq" id="XP_024571763.1">
    <property type="nucleotide sequence ID" value="XM_024723693.1"/>
</dbReference>
<accession>A0A0P1A4J9</accession>
<reference evidence="2" key="1">
    <citation type="submission" date="2014-09" db="EMBL/GenBank/DDBJ databases">
        <authorList>
            <person name="Sharma Rahul"/>
            <person name="Thines Marco"/>
        </authorList>
    </citation>
    <scope>NUCLEOTIDE SEQUENCE [LARGE SCALE GENOMIC DNA]</scope>
</reference>
<proteinExistence type="predicted"/>
<name>A0A0P1A4J9_PLAHL</name>
<dbReference type="Proteomes" id="UP000054928">
    <property type="component" value="Unassembled WGS sequence"/>
</dbReference>
<organism evidence="1 2">
    <name type="scientific">Plasmopara halstedii</name>
    <name type="common">Downy mildew of sunflower</name>
    <dbReference type="NCBI Taxonomy" id="4781"/>
    <lineage>
        <taxon>Eukaryota</taxon>
        <taxon>Sar</taxon>
        <taxon>Stramenopiles</taxon>
        <taxon>Oomycota</taxon>
        <taxon>Peronosporomycetes</taxon>
        <taxon>Peronosporales</taxon>
        <taxon>Peronosporaceae</taxon>
        <taxon>Plasmopara</taxon>
    </lineage>
</organism>
<protein>
    <submittedName>
        <fullName evidence="1">Uncharacterized protein</fullName>
    </submittedName>
</protein>
<evidence type="ECO:0000313" key="2">
    <source>
        <dbReference type="Proteomes" id="UP000054928"/>
    </source>
</evidence>
<dbReference type="EMBL" id="CCYD01000041">
    <property type="protein sequence ID" value="CEG35394.1"/>
    <property type="molecule type" value="Genomic_DNA"/>
</dbReference>
<keyword evidence="2" id="KW-1185">Reference proteome</keyword>
<dbReference type="AlphaFoldDB" id="A0A0P1A4J9"/>
<dbReference type="GeneID" id="36404571"/>